<dbReference type="Proteomes" id="UP000598820">
    <property type="component" value="Unassembled WGS sequence"/>
</dbReference>
<comment type="caution">
    <text evidence="2">The sequence shown here is derived from an EMBL/GenBank/DDBJ whole genome shotgun (WGS) entry which is preliminary data.</text>
</comment>
<accession>A0A926Y4T8</accession>
<proteinExistence type="predicted"/>
<evidence type="ECO:0000313" key="3">
    <source>
        <dbReference type="Proteomes" id="UP000598820"/>
    </source>
</evidence>
<name>A0A926Y4T8_9BACT</name>
<dbReference type="InterPro" id="IPR001173">
    <property type="entry name" value="Glyco_trans_2-like"/>
</dbReference>
<evidence type="ECO:0000259" key="1">
    <source>
        <dbReference type="Pfam" id="PF00535"/>
    </source>
</evidence>
<feature type="domain" description="Glycosyltransferase 2-like" evidence="1">
    <location>
        <begin position="14"/>
        <end position="113"/>
    </location>
</feature>
<sequence length="282" mass="32041">MISKKDIAGSVVLYNSPIEVLDNISTYIDQISKLYVVDNSVTPNAELIKELQKNSKIKYISLQGNKGIATALNFAAQEALADNYSVLLTMDDDTQTPSSMIDEMITFWNQFPHPIGILSGSHHSKLKHVPYRRLLYTLTSGNLLNLDAYTSVGNFKDDLFIDHVDHEYGLRLNEKGYQVIEIPSIRLVHRLGYIQQIKLGSRTIAEFGSHSPIRLYYYTRNGLHLSRIYLKQSPAFVLNFVENLSKLFIKAILLQKDRKHRIKMLTKGLIDGWNGNLGKINS</sequence>
<dbReference type="Gene3D" id="3.90.550.10">
    <property type="entry name" value="Spore Coat Polysaccharide Biosynthesis Protein SpsA, Chain A"/>
    <property type="match status" value="1"/>
</dbReference>
<dbReference type="AlphaFoldDB" id="A0A926Y4T8"/>
<dbReference type="Pfam" id="PF00535">
    <property type="entry name" value="Glycos_transf_2"/>
    <property type="match status" value="1"/>
</dbReference>
<evidence type="ECO:0000313" key="2">
    <source>
        <dbReference type="EMBL" id="MBD2703596.1"/>
    </source>
</evidence>
<dbReference type="InterPro" id="IPR029044">
    <property type="entry name" value="Nucleotide-diphossugar_trans"/>
</dbReference>
<gene>
    <name evidence="2" type="ORF">IC229_23330</name>
</gene>
<dbReference type="SUPFAM" id="SSF53448">
    <property type="entry name" value="Nucleotide-diphospho-sugar transferases"/>
    <property type="match status" value="1"/>
</dbReference>
<dbReference type="RefSeq" id="WP_190889444.1">
    <property type="nucleotide sequence ID" value="NZ_JACWZY010000023.1"/>
</dbReference>
<organism evidence="2 3">
    <name type="scientific">Spirosoma profusum</name>
    <dbReference type="NCBI Taxonomy" id="2771354"/>
    <lineage>
        <taxon>Bacteria</taxon>
        <taxon>Pseudomonadati</taxon>
        <taxon>Bacteroidota</taxon>
        <taxon>Cytophagia</taxon>
        <taxon>Cytophagales</taxon>
        <taxon>Cytophagaceae</taxon>
        <taxon>Spirosoma</taxon>
    </lineage>
</organism>
<protein>
    <submittedName>
        <fullName evidence="2">Glycosyltransferase</fullName>
    </submittedName>
</protein>
<reference evidence="2" key="1">
    <citation type="submission" date="2020-09" db="EMBL/GenBank/DDBJ databases">
        <authorList>
            <person name="Kim M.K."/>
        </authorList>
    </citation>
    <scope>NUCLEOTIDE SEQUENCE</scope>
    <source>
        <strain evidence="2">BT702</strain>
    </source>
</reference>
<dbReference type="EMBL" id="JACWZY010000023">
    <property type="protein sequence ID" value="MBD2703596.1"/>
    <property type="molecule type" value="Genomic_DNA"/>
</dbReference>
<keyword evidence="3" id="KW-1185">Reference proteome</keyword>